<accession>A0A7X5XSZ5</accession>
<dbReference type="InterPro" id="IPR021647">
    <property type="entry name" value="CusF_Ec"/>
</dbReference>
<proteinExistence type="predicted"/>
<gene>
    <name evidence="2" type="ORF">GGR90_002962</name>
</gene>
<keyword evidence="3" id="KW-1185">Reference proteome</keyword>
<dbReference type="RefSeq" id="WP_054731772.1">
    <property type="nucleotide sequence ID" value="NZ_JAATIT010000004.1"/>
</dbReference>
<evidence type="ECO:0000256" key="1">
    <source>
        <dbReference type="SAM" id="SignalP"/>
    </source>
</evidence>
<dbReference type="Gene3D" id="2.40.50.320">
    <property type="entry name" value="Copper binding periplasmic protein CusF"/>
    <property type="match status" value="1"/>
</dbReference>
<evidence type="ECO:0000313" key="2">
    <source>
        <dbReference type="EMBL" id="NJB90760.1"/>
    </source>
</evidence>
<feature type="chain" id="PRO_5031575220" evidence="1">
    <location>
        <begin position="19"/>
        <end position="123"/>
    </location>
</feature>
<dbReference type="AlphaFoldDB" id="A0A7X5XSZ5"/>
<feature type="signal peptide" evidence="1">
    <location>
        <begin position="1"/>
        <end position="18"/>
    </location>
</feature>
<sequence length="123" mass="12577">MKASIGIALSLALSVALAGCGKQSEAPKADEKAAAAANDAGTMAMPAETKHGKGTATVTAIDTAKGQVTLDHSAIVELEWPPMTMGFAAKPDLLKDIKVGDKVAFELDWDGKAGTITKLDKAP</sequence>
<keyword evidence="1" id="KW-0732">Signal</keyword>
<dbReference type="EMBL" id="JAATIT010000004">
    <property type="protein sequence ID" value="NJB90760.1"/>
    <property type="molecule type" value="Genomic_DNA"/>
</dbReference>
<organism evidence="2 3">
    <name type="scientific">Sphingopyxis italica</name>
    <dbReference type="NCBI Taxonomy" id="1129133"/>
    <lineage>
        <taxon>Bacteria</taxon>
        <taxon>Pseudomonadati</taxon>
        <taxon>Pseudomonadota</taxon>
        <taxon>Alphaproteobacteria</taxon>
        <taxon>Sphingomonadales</taxon>
        <taxon>Sphingomonadaceae</taxon>
        <taxon>Sphingopyxis</taxon>
    </lineage>
</organism>
<dbReference type="Proteomes" id="UP000535078">
    <property type="component" value="Unassembled WGS sequence"/>
</dbReference>
<name>A0A7X5XSZ5_9SPHN</name>
<evidence type="ECO:0000313" key="3">
    <source>
        <dbReference type="Proteomes" id="UP000535078"/>
    </source>
</evidence>
<comment type="caution">
    <text evidence="2">The sequence shown here is derived from an EMBL/GenBank/DDBJ whole genome shotgun (WGS) entry which is preliminary data.</text>
</comment>
<reference evidence="2 3" key="1">
    <citation type="submission" date="2020-03" db="EMBL/GenBank/DDBJ databases">
        <title>Genomic Encyclopedia of Type Strains, Phase IV (KMG-IV): sequencing the most valuable type-strain genomes for metagenomic binning, comparative biology and taxonomic classification.</title>
        <authorList>
            <person name="Goeker M."/>
        </authorList>
    </citation>
    <scope>NUCLEOTIDE SEQUENCE [LARGE SCALE GENOMIC DNA]</scope>
    <source>
        <strain evidence="2 3">DSM 25229</strain>
    </source>
</reference>
<dbReference type="Pfam" id="PF11604">
    <property type="entry name" value="CusF_Ec"/>
    <property type="match status" value="1"/>
</dbReference>
<protein>
    <submittedName>
        <fullName evidence="2">Cu/Ag efflux protein CusF</fullName>
    </submittedName>
</protein>
<dbReference type="PROSITE" id="PS51257">
    <property type="entry name" value="PROKAR_LIPOPROTEIN"/>
    <property type="match status" value="1"/>
</dbReference>
<dbReference type="InterPro" id="IPR042230">
    <property type="entry name" value="CusF_sf"/>
</dbReference>